<keyword evidence="1" id="KW-0472">Membrane</keyword>
<dbReference type="RefSeq" id="WP_068705707.1">
    <property type="nucleotide sequence ID" value="NZ_BDCR01000004.1"/>
</dbReference>
<dbReference type="OrthoDB" id="6307329at2"/>
<dbReference type="Pfam" id="PF00535">
    <property type="entry name" value="Glycos_transf_2"/>
    <property type="match status" value="1"/>
</dbReference>
<evidence type="ECO:0000313" key="4">
    <source>
        <dbReference type="Proteomes" id="UP000076586"/>
    </source>
</evidence>
<dbReference type="PANTHER" id="PTHR43685">
    <property type="entry name" value="GLYCOSYLTRANSFERASE"/>
    <property type="match status" value="1"/>
</dbReference>
<dbReference type="InterPro" id="IPR029044">
    <property type="entry name" value="Nucleotide-diphossugar_trans"/>
</dbReference>
<evidence type="ECO:0000259" key="2">
    <source>
        <dbReference type="Pfam" id="PF00535"/>
    </source>
</evidence>
<reference evidence="4" key="2">
    <citation type="journal article" date="2017" name="Genome Announc.">
        <title>Draft genome sequence of Paludibacter jiangxiensis NM7(T), a propionate-producing fermentative bacterium.</title>
        <authorList>
            <person name="Qiu Y.-L."/>
            <person name="Tourlousse D.M."/>
            <person name="Matsuura N."/>
            <person name="Ohashi A."/>
            <person name="Sekiguchi Y."/>
        </authorList>
    </citation>
    <scope>NUCLEOTIDE SEQUENCE [LARGE SCALE GENOMIC DNA]</scope>
    <source>
        <strain evidence="4">NM7</strain>
    </source>
</reference>
<comment type="caution">
    <text evidence="3">The sequence shown here is derived from an EMBL/GenBank/DDBJ whole genome shotgun (WGS) entry which is preliminary data.</text>
</comment>
<dbReference type="SUPFAM" id="SSF53448">
    <property type="entry name" value="Nucleotide-diphospho-sugar transferases"/>
    <property type="match status" value="1"/>
</dbReference>
<gene>
    <name evidence="3" type="ORF">PJIAN_4544</name>
</gene>
<name>A0A171AMV5_9BACT</name>
<feature type="domain" description="Glycosyltransferase 2-like" evidence="2">
    <location>
        <begin position="3"/>
        <end position="162"/>
    </location>
</feature>
<dbReference type="InterPro" id="IPR050834">
    <property type="entry name" value="Glycosyltransf_2"/>
</dbReference>
<keyword evidence="4" id="KW-1185">Reference proteome</keyword>
<accession>A0A171AMV5</accession>
<organism evidence="3 4">
    <name type="scientific">Paludibacter jiangxiensis</name>
    <dbReference type="NCBI Taxonomy" id="681398"/>
    <lineage>
        <taxon>Bacteria</taxon>
        <taxon>Pseudomonadati</taxon>
        <taxon>Bacteroidota</taxon>
        <taxon>Bacteroidia</taxon>
        <taxon>Bacteroidales</taxon>
        <taxon>Paludibacteraceae</taxon>
        <taxon>Paludibacter</taxon>
    </lineage>
</organism>
<dbReference type="PANTHER" id="PTHR43685:SF2">
    <property type="entry name" value="GLYCOSYLTRANSFERASE 2-LIKE DOMAIN-CONTAINING PROTEIN"/>
    <property type="match status" value="1"/>
</dbReference>
<keyword evidence="1" id="KW-0812">Transmembrane</keyword>
<dbReference type="Gene3D" id="3.90.550.10">
    <property type="entry name" value="Spore Coat Polysaccharide Biosynthesis Protein SpsA, Chain A"/>
    <property type="match status" value="1"/>
</dbReference>
<dbReference type="AlphaFoldDB" id="A0A171AMV5"/>
<protein>
    <submittedName>
        <fullName evidence="3">Glycosyltransferase, GT2 family</fullName>
    </submittedName>
</protein>
<keyword evidence="3" id="KW-0808">Transferase</keyword>
<evidence type="ECO:0000256" key="1">
    <source>
        <dbReference type="SAM" id="Phobius"/>
    </source>
</evidence>
<sequence>MFSVVIPLYNKENNIALTIDSVLNQDFRDFEVLIVNDGSTDNSLSVAGKIADERVRVIDKPNGGVASARNMGIKAAIYDWIAFLDGDDLWKPTYLSMMKKLINEFPEASFFGSQFIKQEKGEDRIVNSIHSKRGYIDDFFKKETEALLVSSSSVIVRKDCFDNVGYFNERYTRGEDLDMWCRLARNYKFAFEPMPLCYYLLDGEDRACKQKQPLNQYYLEFHLSGKSRYEKKFHLQIAEVHLIEMLSSKRYADFLRLALRYNIYLVIIILNIIKRHLSKIIKHRYFNLRIL</sequence>
<dbReference type="InterPro" id="IPR001173">
    <property type="entry name" value="Glyco_trans_2-like"/>
</dbReference>
<keyword evidence="1" id="KW-1133">Transmembrane helix</keyword>
<dbReference type="Proteomes" id="UP000076586">
    <property type="component" value="Unassembled WGS sequence"/>
</dbReference>
<feature type="transmembrane region" description="Helical" evidence="1">
    <location>
        <begin position="254"/>
        <end position="273"/>
    </location>
</feature>
<dbReference type="STRING" id="681398.PJIAN_4544"/>
<dbReference type="CDD" id="cd00761">
    <property type="entry name" value="Glyco_tranf_GTA_type"/>
    <property type="match status" value="1"/>
</dbReference>
<reference evidence="4" key="1">
    <citation type="submission" date="2016-04" db="EMBL/GenBank/DDBJ databases">
        <title>Draft genome sequence of Paludibacter jiangxiensis strain NM7.</title>
        <authorList>
            <person name="Qiu Y."/>
            <person name="Matsuura N."/>
            <person name="Ohashi A."/>
            <person name="Tourlousse M.D."/>
            <person name="Sekiguchi Y."/>
        </authorList>
    </citation>
    <scope>NUCLEOTIDE SEQUENCE [LARGE SCALE GENOMIC DNA]</scope>
    <source>
        <strain evidence="4">NM7</strain>
    </source>
</reference>
<dbReference type="GO" id="GO:0016740">
    <property type="term" value="F:transferase activity"/>
    <property type="evidence" value="ECO:0007669"/>
    <property type="project" value="UniProtKB-KW"/>
</dbReference>
<evidence type="ECO:0000313" key="3">
    <source>
        <dbReference type="EMBL" id="GAT64001.1"/>
    </source>
</evidence>
<proteinExistence type="predicted"/>
<dbReference type="EMBL" id="BDCR01000004">
    <property type="protein sequence ID" value="GAT64001.1"/>
    <property type="molecule type" value="Genomic_DNA"/>
</dbReference>